<organism evidence="1">
    <name type="scientific">Rhizophora mucronata</name>
    <name type="common">Asiatic mangrove</name>
    <dbReference type="NCBI Taxonomy" id="61149"/>
    <lineage>
        <taxon>Eukaryota</taxon>
        <taxon>Viridiplantae</taxon>
        <taxon>Streptophyta</taxon>
        <taxon>Embryophyta</taxon>
        <taxon>Tracheophyta</taxon>
        <taxon>Spermatophyta</taxon>
        <taxon>Magnoliopsida</taxon>
        <taxon>eudicotyledons</taxon>
        <taxon>Gunneridae</taxon>
        <taxon>Pentapetalae</taxon>
        <taxon>rosids</taxon>
        <taxon>fabids</taxon>
        <taxon>Malpighiales</taxon>
        <taxon>Rhizophoraceae</taxon>
        <taxon>Rhizophora</taxon>
    </lineage>
</organism>
<protein>
    <submittedName>
        <fullName evidence="1">Uncharacterized protein</fullName>
    </submittedName>
</protein>
<dbReference type="AlphaFoldDB" id="A0A2P2P0K1"/>
<dbReference type="EMBL" id="GGEC01067738">
    <property type="protein sequence ID" value="MBX48222.1"/>
    <property type="molecule type" value="Transcribed_RNA"/>
</dbReference>
<evidence type="ECO:0000313" key="1">
    <source>
        <dbReference type="EMBL" id="MBX48222.1"/>
    </source>
</evidence>
<reference evidence="1" key="1">
    <citation type="submission" date="2018-02" db="EMBL/GenBank/DDBJ databases">
        <title>Rhizophora mucronata_Transcriptome.</title>
        <authorList>
            <person name="Meera S.P."/>
            <person name="Sreeshan A."/>
            <person name="Augustine A."/>
        </authorList>
    </citation>
    <scope>NUCLEOTIDE SEQUENCE</scope>
    <source>
        <tissue evidence="1">Leaf</tissue>
    </source>
</reference>
<accession>A0A2P2P0K1</accession>
<name>A0A2P2P0K1_RHIMU</name>
<proteinExistence type="predicted"/>
<sequence>MVGACKIFLNKSTIARKIHEAYSQRSAAL</sequence>